<evidence type="ECO:0000313" key="3">
    <source>
        <dbReference type="Proteomes" id="UP000595140"/>
    </source>
</evidence>
<dbReference type="PANTHER" id="PTHR31672:SF13">
    <property type="entry name" value="F-BOX PROTEIN CPR30-LIKE"/>
    <property type="match status" value="1"/>
</dbReference>
<dbReference type="InterPro" id="IPR013187">
    <property type="entry name" value="F-box-assoc_dom_typ3"/>
</dbReference>
<evidence type="ECO:0000259" key="1">
    <source>
        <dbReference type="PROSITE" id="PS50181"/>
    </source>
</evidence>
<dbReference type="EMBL" id="OOIL02000613">
    <property type="protein sequence ID" value="VFQ67492.1"/>
    <property type="molecule type" value="Genomic_DNA"/>
</dbReference>
<accession>A0A484KYP6</accession>
<feature type="domain" description="F-box" evidence="1">
    <location>
        <begin position="4"/>
        <end position="51"/>
    </location>
</feature>
<dbReference type="PANTHER" id="PTHR31672">
    <property type="entry name" value="BNACNNG10540D PROTEIN"/>
    <property type="match status" value="1"/>
</dbReference>
<dbReference type="SUPFAM" id="SSF81383">
    <property type="entry name" value="F-box domain"/>
    <property type="match status" value="1"/>
</dbReference>
<gene>
    <name evidence="2" type="ORF">CCAM_LOCUS9268</name>
</gene>
<name>A0A484KYP6_9ASTE</name>
<dbReference type="NCBIfam" id="TIGR01640">
    <property type="entry name" value="F_box_assoc_1"/>
    <property type="match status" value="1"/>
</dbReference>
<dbReference type="PROSITE" id="PS50181">
    <property type="entry name" value="FBOX"/>
    <property type="match status" value="1"/>
</dbReference>
<organism evidence="2 3">
    <name type="scientific">Cuscuta campestris</name>
    <dbReference type="NCBI Taxonomy" id="132261"/>
    <lineage>
        <taxon>Eukaryota</taxon>
        <taxon>Viridiplantae</taxon>
        <taxon>Streptophyta</taxon>
        <taxon>Embryophyta</taxon>
        <taxon>Tracheophyta</taxon>
        <taxon>Spermatophyta</taxon>
        <taxon>Magnoliopsida</taxon>
        <taxon>eudicotyledons</taxon>
        <taxon>Gunneridae</taxon>
        <taxon>Pentapetalae</taxon>
        <taxon>asterids</taxon>
        <taxon>lamiids</taxon>
        <taxon>Solanales</taxon>
        <taxon>Convolvulaceae</taxon>
        <taxon>Cuscuteae</taxon>
        <taxon>Cuscuta</taxon>
        <taxon>Cuscuta subgen. Grammica</taxon>
        <taxon>Cuscuta sect. Cleistogrammica</taxon>
    </lineage>
</organism>
<dbReference type="InterPro" id="IPR036047">
    <property type="entry name" value="F-box-like_dom_sf"/>
</dbReference>
<proteinExistence type="predicted"/>
<dbReference type="Gene3D" id="1.20.1280.50">
    <property type="match status" value="1"/>
</dbReference>
<evidence type="ECO:0000313" key="2">
    <source>
        <dbReference type="EMBL" id="VFQ67492.1"/>
    </source>
</evidence>
<dbReference type="AlphaFoldDB" id="A0A484KYP6"/>
<dbReference type="InterPro" id="IPR050796">
    <property type="entry name" value="SCF_F-box_component"/>
</dbReference>
<sequence>MKIDAGTQSLPEYVIRDILRRIEVKSLIRFQCVSKQWKTLINAPSFIAEHLRRQSPCLLFQGETHRNLQLGLLDREMQARRVQVQPSVFELESPKIVGSSNGLLCLRIKQELHISTLLLWNPAIRELRMTPRVGGYHWLSVGFGFSPIINDYKVLIIRKTDYYMRTFRVEVYSLTSGSSSWKVVESKILEGISLKGTSVTANGVMFWHVGNDDADMILSFDIALEVFTLIPFPVVANRDLCFRLAVYENKLAMLVEDCSWRISKPEPIALWVMDKGDEACSYGEGWSWSKKCNAAIPHYVNPLMIWKSEIVCKVCENGKWRIALFNVTTSEFNMIVMHDSEFIGFMCGLECIDYVESLVPVGGKKLYATFT</sequence>
<protein>
    <recommendedName>
        <fullName evidence="1">F-box domain-containing protein</fullName>
    </recommendedName>
</protein>
<dbReference type="SMART" id="SM00256">
    <property type="entry name" value="FBOX"/>
    <property type="match status" value="1"/>
</dbReference>
<dbReference type="OrthoDB" id="830198at2759"/>
<dbReference type="InterPro" id="IPR001810">
    <property type="entry name" value="F-box_dom"/>
</dbReference>
<dbReference type="Pfam" id="PF00646">
    <property type="entry name" value="F-box"/>
    <property type="match status" value="1"/>
</dbReference>
<keyword evidence="3" id="KW-1185">Reference proteome</keyword>
<dbReference type="Pfam" id="PF08268">
    <property type="entry name" value="FBA_3"/>
    <property type="match status" value="1"/>
</dbReference>
<dbReference type="Proteomes" id="UP000595140">
    <property type="component" value="Unassembled WGS sequence"/>
</dbReference>
<dbReference type="CDD" id="cd22157">
    <property type="entry name" value="F-box_AtFBW1-like"/>
    <property type="match status" value="1"/>
</dbReference>
<dbReference type="InterPro" id="IPR017451">
    <property type="entry name" value="F-box-assoc_interact_dom"/>
</dbReference>
<reference evidence="2 3" key="1">
    <citation type="submission" date="2018-04" db="EMBL/GenBank/DDBJ databases">
        <authorList>
            <person name="Vogel A."/>
        </authorList>
    </citation>
    <scope>NUCLEOTIDE SEQUENCE [LARGE SCALE GENOMIC DNA]</scope>
</reference>